<protein>
    <submittedName>
        <fullName evidence="1">Uncharacterized protein</fullName>
    </submittedName>
</protein>
<reference evidence="1 2" key="1">
    <citation type="submission" date="2020-03" db="EMBL/GenBank/DDBJ databases">
        <title>Genomic Encyclopedia of Type Strains, Phase IV (KMG-IV): sequencing the most valuable type-strain genomes for metagenomic binning, comparative biology and taxonomic classification.</title>
        <authorList>
            <person name="Goeker M."/>
        </authorList>
    </citation>
    <scope>NUCLEOTIDE SEQUENCE [LARGE SCALE GENOMIC DNA]</scope>
    <source>
        <strain evidence="1 2">DSM 105096</strain>
    </source>
</reference>
<evidence type="ECO:0000313" key="1">
    <source>
        <dbReference type="EMBL" id="NJC27083.1"/>
    </source>
</evidence>
<organism evidence="1 2">
    <name type="scientific">Neolewinella antarctica</name>
    <dbReference type="NCBI Taxonomy" id="442734"/>
    <lineage>
        <taxon>Bacteria</taxon>
        <taxon>Pseudomonadati</taxon>
        <taxon>Bacteroidota</taxon>
        <taxon>Saprospiria</taxon>
        <taxon>Saprospirales</taxon>
        <taxon>Lewinellaceae</taxon>
        <taxon>Neolewinella</taxon>
    </lineage>
</organism>
<sequence length="115" mass="12946">MNKYISELISRIPKDMNDFIADGLDDAYTEKDVAKCIVILRDYLQEIKTAQSQDQAMETVKVAVLKLNDLNDACQGALIETGQREDIAELLQAAFVEKGFTVPPSGDITEDYRDW</sequence>
<proteinExistence type="predicted"/>
<evidence type="ECO:0000313" key="2">
    <source>
        <dbReference type="Proteomes" id="UP000770785"/>
    </source>
</evidence>
<name>A0ABX0XCS8_9BACT</name>
<dbReference type="RefSeq" id="WP_168037859.1">
    <property type="nucleotide sequence ID" value="NZ_JAATJH010000004.1"/>
</dbReference>
<keyword evidence="2" id="KW-1185">Reference proteome</keyword>
<gene>
    <name evidence="1" type="ORF">GGR27_002596</name>
</gene>
<comment type="caution">
    <text evidence="1">The sequence shown here is derived from an EMBL/GenBank/DDBJ whole genome shotgun (WGS) entry which is preliminary data.</text>
</comment>
<dbReference type="Proteomes" id="UP000770785">
    <property type="component" value="Unassembled WGS sequence"/>
</dbReference>
<dbReference type="EMBL" id="JAATJH010000004">
    <property type="protein sequence ID" value="NJC27083.1"/>
    <property type="molecule type" value="Genomic_DNA"/>
</dbReference>
<accession>A0ABX0XCS8</accession>